<accession>A0A1H3SC98</accession>
<dbReference type="PANTHER" id="PTHR45527">
    <property type="entry name" value="NONRIBOSOMAL PEPTIDE SYNTHETASE"/>
    <property type="match status" value="1"/>
</dbReference>
<dbReference type="EMBL" id="FNON01000013">
    <property type="protein sequence ID" value="SDZ35646.1"/>
    <property type="molecule type" value="Genomic_DNA"/>
</dbReference>
<dbReference type="GO" id="GO:0005737">
    <property type="term" value="C:cytoplasm"/>
    <property type="evidence" value="ECO:0007669"/>
    <property type="project" value="TreeGrafter"/>
</dbReference>
<keyword evidence="3" id="KW-1185">Reference proteome</keyword>
<feature type="domain" description="AMP-dependent synthetase/ligase" evidence="1">
    <location>
        <begin position="18"/>
        <end position="117"/>
    </location>
</feature>
<dbReference type="Gene3D" id="3.30.300.30">
    <property type="match status" value="1"/>
</dbReference>
<sequence length="474" mass="50605">MTYLVRPATPSLTELLHSSAERRPDAVAIAEDGTDLTYAQLWTRVRGFARSLAGQGIGPGSRVLVTVSGAVRTAVSVYAVSQLGATVSVIGDRYSATQRAMIEQDYAPHLILTGREEEPVVEPGPGGEVEETGNPELVIYTSGSSGRPGGVICHREAVTFSVDAIQRRLGYRLADRVLAVPPFSFDYGLYQLFLAVASGATLVAATPGDALATFAGAGRSRPTVLPILPALARSCLSLAARWPASVRDGVRLITSTGAHWDDDTRAALRALFPRAGLVSMYGLTECKRTTISAVDEDVAAPGTVGRPLPGTRVWIERQDGRPAAPGEVGQVVVSGPHVMRGYWNDPVRTRATFQEREGVRVLLTGDDGRLDAEGRLYVHGRRDGQVKIRGTRVSTAEIERAAAQLDSVSAAALVVGPRGGEPVLYVEGTAADADIRRRLGALVGVWKVPNEIRVLDRLPVNDRGKVDLAALRER</sequence>
<organism evidence="2 3">
    <name type="scientific">Amycolatopsis xylanica</name>
    <dbReference type="NCBI Taxonomy" id="589385"/>
    <lineage>
        <taxon>Bacteria</taxon>
        <taxon>Bacillati</taxon>
        <taxon>Actinomycetota</taxon>
        <taxon>Actinomycetes</taxon>
        <taxon>Pseudonocardiales</taxon>
        <taxon>Pseudonocardiaceae</taxon>
        <taxon>Amycolatopsis</taxon>
    </lineage>
</organism>
<keyword evidence="2" id="KW-0436">Ligase</keyword>
<dbReference type="InterPro" id="IPR000873">
    <property type="entry name" value="AMP-dep_synth/lig_dom"/>
</dbReference>
<dbReference type="OrthoDB" id="2472181at2"/>
<proteinExistence type="predicted"/>
<dbReference type="InterPro" id="IPR045851">
    <property type="entry name" value="AMP-bd_C_sf"/>
</dbReference>
<evidence type="ECO:0000313" key="2">
    <source>
        <dbReference type="EMBL" id="SDZ35646.1"/>
    </source>
</evidence>
<reference evidence="2 3" key="1">
    <citation type="submission" date="2016-10" db="EMBL/GenBank/DDBJ databases">
        <authorList>
            <person name="de Groot N.N."/>
        </authorList>
    </citation>
    <scope>NUCLEOTIDE SEQUENCE [LARGE SCALE GENOMIC DNA]</scope>
    <source>
        <strain evidence="2 3">CPCC 202699</strain>
    </source>
</reference>
<dbReference type="AlphaFoldDB" id="A0A1H3SC98"/>
<dbReference type="Pfam" id="PF00501">
    <property type="entry name" value="AMP-binding"/>
    <property type="match status" value="2"/>
</dbReference>
<dbReference type="RefSeq" id="WP_091298975.1">
    <property type="nucleotide sequence ID" value="NZ_FNON01000013.1"/>
</dbReference>
<dbReference type="Proteomes" id="UP000199515">
    <property type="component" value="Unassembled WGS sequence"/>
</dbReference>
<dbReference type="STRING" id="589385.SAMN05421504_113118"/>
<dbReference type="Gene3D" id="3.40.50.12780">
    <property type="entry name" value="N-terminal domain of ligase-like"/>
    <property type="match status" value="1"/>
</dbReference>
<dbReference type="GO" id="GO:0043041">
    <property type="term" value="P:amino acid activation for nonribosomal peptide biosynthetic process"/>
    <property type="evidence" value="ECO:0007669"/>
    <property type="project" value="TreeGrafter"/>
</dbReference>
<evidence type="ECO:0000259" key="1">
    <source>
        <dbReference type="Pfam" id="PF00501"/>
    </source>
</evidence>
<dbReference type="GO" id="GO:0031177">
    <property type="term" value="F:phosphopantetheine binding"/>
    <property type="evidence" value="ECO:0007669"/>
    <property type="project" value="TreeGrafter"/>
</dbReference>
<protein>
    <submittedName>
        <fullName evidence="2">Acyl-CoA synthetase (AMP-forming)/AMP-acid ligase II</fullName>
    </submittedName>
</protein>
<dbReference type="InterPro" id="IPR042099">
    <property type="entry name" value="ANL_N_sf"/>
</dbReference>
<dbReference type="GO" id="GO:0016874">
    <property type="term" value="F:ligase activity"/>
    <property type="evidence" value="ECO:0007669"/>
    <property type="project" value="UniProtKB-KW"/>
</dbReference>
<feature type="domain" description="AMP-dependent synthetase/ligase" evidence="1">
    <location>
        <begin position="135"/>
        <end position="343"/>
    </location>
</feature>
<evidence type="ECO:0000313" key="3">
    <source>
        <dbReference type="Proteomes" id="UP000199515"/>
    </source>
</evidence>
<name>A0A1H3SC98_9PSEU</name>
<dbReference type="PANTHER" id="PTHR45527:SF1">
    <property type="entry name" value="FATTY ACID SYNTHASE"/>
    <property type="match status" value="1"/>
</dbReference>
<dbReference type="GO" id="GO:0044550">
    <property type="term" value="P:secondary metabolite biosynthetic process"/>
    <property type="evidence" value="ECO:0007669"/>
    <property type="project" value="TreeGrafter"/>
</dbReference>
<dbReference type="SUPFAM" id="SSF56801">
    <property type="entry name" value="Acetyl-CoA synthetase-like"/>
    <property type="match status" value="1"/>
</dbReference>
<gene>
    <name evidence="2" type="ORF">SAMN05421504_113118</name>
</gene>